<feature type="domain" description="Acyl-CoA oxidase/dehydrogenase middle" evidence="12">
    <location>
        <begin position="161"/>
        <end position="270"/>
    </location>
</feature>
<dbReference type="Gene3D" id="2.40.110.10">
    <property type="entry name" value="Butyryl-CoA Dehydrogenase, subunit A, domain 2"/>
    <property type="match status" value="1"/>
</dbReference>
<evidence type="ECO:0000259" key="12">
    <source>
        <dbReference type="Pfam" id="PF02770"/>
    </source>
</evidence>
<evidence type="ECO:0000256" key="2">
    <source>
        <dbReference type="ARBA" id="ARBA00009347"/>
    </source>
</evidence>
<keyword evidence="5 10" id="KW-0560">Oxidoreductase</keyword>
<evidence type="ECO:0000313" key="18">
    <source>
        <dbReference type="Proteomes" id="UP000829756"/>
    </source>
</evidence>
<evidence type="ECO:0000256" key="4">
    <source>
        <dbReference type="ARBA" id="ARBA00022827"/>
    </source>
</evidence>
<dbReference type="InterPro" id="IPR009075">
    <property type="entry name" value="AcylCo_DH/oxidase_C"/>
</dbReference>
<evidence type="ECO:0000256" key="8">
    <source>
        <dbReference type="ARBA" id="ARBA00066694"/>
    </source>
</evidence>
<feature type="domain" description="Acyl-CoA dehydrogenase/oxidase N-terminal" evidence="13">
    <location>
        <begin position="38"/>
        <end position="155"/>
    </location>
</feature>
<evidence type="ECO:0000256" key="6">
    <source>
        <dbReference type="ARBA" id="ARBA00051388"/>
    </source>
</evidence>
<dbReference type="Pfam" id="PF02770">
    <property type="entry name" value="Acyl-CoA_dh_M"/>
    <property type="match status" value="1"/>
</dbReference>
<dbReference type="Pfam" id="PF00441">
    <property type="entry name" value="Acyl-CoA_dh_1"/>
    <property type="match status" value="1"/>
</dbReference>
<reference evidence="16" key="2">
    <citation type="submission" date="2021-12" db="EMBL/GenBank/DDBJ databases">
        <authorList>
            <person name="Veyrier F.J."/>
        </authorList>
    </citation>
    <scope>NUCLEOTIDE SEQUENCE</scope>
    <source>
        <strain evidence="16">1258/02</strain>
    </source>
</reference>
<evidence type="ECO:0000259" key="11">
    <source>
        <dbReference type="Pfam" id="PF00441"/>
    </source>
</evidence>
<reference evidence="15 17" key="1">
    <citation type="submission" date="2019-03" db="EMBL/GenBank/DDBJ databases">
        <title>Genomic Encyclopedia of Type Strains, Phase IV (KMG-IV): sequencing the most valuable type-strain genomes for metagenomic binning, comparative biology and taxonomic classification.</title>
        <authorList>
            <person name="Goeker M."/>
        </authorList>
    </citation>
    <scope>NUCLEOTIDE SEQUENCE [LARGE SCALE GENOMIC DNA]</scope>
    <source>
        <strain evidence="15 17">DSM 17474</strain>
    </source>
</reference>
<feature type="domain" description="Acetyl-CoA dehydrogenase-like C-terminal" evidence="14">
    <location>
        <begin position="467"/>
        <end position="588"/>
    </location>
</feature>
<dbReference type="InterPro" id="IPR009100">
    <property type="entry name" value="AcylCoA_DH/oxidase_NM_dom_sf"/>
</dbReference>
<reference evidence="16" key="3">
    <citation type="journal article" date="2022" name="Res Sq">
        <title>Evolution of multicellular longitudinally dividing oral cavity symbionts (Neisseriaceae).</title>
        <authorList>
            <person name="Nyongesa S."/>
            <person name="Weber P."/>
            <person name="Bernet E."/>
            <person name="Pullido F."/>
            <person name="Nieckarz M."/>
            <person name="Delaby M."/>
            <person name="Nieves C."/>
            <person name="Viehboeck T."/>
            <person name="Krause N."/>
            <person name="Rivera-Millot A."/>
            <person name="Nakamura A."/>
            <person name="Vischer N."/>
            <person name="VanNieuwenhze M."/>
            <person name="Brun Y."/>
            <person name="Cava F."/>
            <person name="Bulgheresi S."/>
            <person name="Veyrier F."/>
        </authorList>
    </citation>
    <scope>NUCLEOTIDE SEQUENCE</scope>
    <source>
        <strain evidence="16">1258/02</strain>
    </source>
</reference>
<dbReference type="Gene3D" id="1.10.540.10">
    <property type="entry name" value="Acyl-CoA dehydrogenase/oxidase, N-terminal domain"/>
    <property type="match status" value="1"/>
</dbReference>
<accession>A0AAE9GWQ8</accession>
<evidence type="ECO:0000259" key="14">
    <source>
        <dbReference type="Pfam" id="PF12806"/>
    </source>
</evidence>
<dbReference type="EMBL" id="CP091507">
    <property type="protein sequence ID" value="UOO79108.1"/>
    <property type="molecule type" value="Genomic_DNA"/>
</dbReference>
<dbReference type="InterPro" id="IPR006091">
    <property type="entry name" value="Acyl-CoA_Oxase/DH_mid-dom"/>
</dbReference>
<dbReference type="GO" id="GO:0050660">
    <property type="term" value="F:flavin adenine dinucleotide binding"/>
    <property type="evidence" value="ECO:0007669"/>
    <property type="project" value="InterPro"/>
</dbReference>
<dbReference type="RefSeq" id="WP_132954336.1">
    <property type="nucleotide sequence ID" value="NZ_CP091507.1"/>
</dbReference>
<dbReference type="InterPro" id="IPR037069">
    <property type="entry name" value="AcylCoA_DH/ox_N_sf"/>
</dbReference>
<dbReference type="InterPro" id="IPR046373">
    <property type="entry name" value="Acyl-CoA_Oxase/DH_mid-dom_sf"/>
</dbReference>
<evidence type="ECO:0000259" key="13">
    <source>
        <dbReference type="Pfam" id="PF02771"/>
    </source>
</evidence>
<organism evidence="16 18">
    <name type="scientific">Uruburuella suis</name>
    <dbReference type="NCBI Taxonomy" id="252130"/>
    <lineage>
        <taxon>Bacteria</taxon>
        <taxon>Pseudomonadati</taxon>
        <taxon>Pseudomonadota</taxon>
        <taxon>Betaproteobacteria</taxon>
        <taxon>Neisseriales</taxon>
        <taxon>Neisseriaceae</taxon>
        <taxon>Uruburuella</taxon>
    </lineage>
</organism>
<dbReference type="SUPFAM" id="SSF56645">
    <property type="entry name" value="Acyl-CoA dehydrogenase NM domain-like"/>
    <property type="match status" value="1"/>
</dbReference>
<evidence type="ECO:0000313" key="15">
    <source>
        <dbReference type="EMBL" id="TCP02707.1"/>
    </source>
</evidence>
<sequence length="593" mass="63010">MNYQAPINELRFALQVHGKLPEILALPASDGLDADTVDAVLEEAARFAEQVLAPTNRTGDLHGAKLTNGKVETHPDLVNAYHEYRDAGWAGLRAPAEYGGQGLPAVVSAACEEMWCAANLSLSLLPMLTIGAIEALFNHADDEQKQVYLPKMCEGAWSGTMNLTEPGAGTDLAQVAVKAVPKDNGAYAISGQKIFITWGAQEITENIVHLVLARLPDAPPGVQGISMFIVPKYLVNADGSLGARNPVSVVGLEHKLGIHASPTCVMQFDEAEGYLIGRAGKGLAYMFTMMKHARLGVGIEGHAVAERAYQNALAYAQERVQSRELGSDSQEPVSIIHHPDVRRMLLVQKATLAAQRALYMQAASAIDLVHGLEDPVVRKQAERVLDYLIPIVKAWNTDNGVLLTNLAMQVYGGMGYVEETGVSQYVRDVRITPIYEGTNGVQALDLIGRKTAANGGAVPLALLAEGKEIAQTLAAAAPDLAASLLQAIAAAEQSVADIVAQMGEQPALAAAASNAYLQQMACTLGAIALARGWLAAADALAGRTDAPLGEAFYRAQQHTAQVYFAYVLPQVHTFAAQVHSGGEALLAVPFEAY</sequence>
<dbReference type="Gene3D" id="1.20.140.10">
    <property type="entry name" value="Butyryl-CoA Dehydrogenase, subunit A, domain 3"/>
    <property type="match status" value="1"/>
</dbReference>
<comment type="cofactor">
    <cofactor evidence="1 10">
        <name>FAD</name>
        <dbReference type="ChEBI" id="CHEBI:57692"/>
    </cofactor>
</comment>
<evidence type="ECO:0000313" key="17">
    <source>
        <dbReference type="Proteomes" id="UP000294721"/>
    </source>
</evidence>
<feature type="domain" description="Acyl-CoA dehydrogenase/oxidase C-terminal" evidence="11">
    <location>
        <begin position="280"/>
        <end position="445"/>
    </location>
</feature>
<gene>
    <name evidence="15" type="ORF">EV680_1231</name>
    <name evidence="16" type="ORF">LVJ78_10485</name>
</gene>
<proteinExistence type="inferred from homology"/>
<dbReference type="AlphaFoldDB" id="A0AAE9GWQ8"/>
<dbReference type="KEGG" id="usu:LVJ78_10485"/>
<keyword evidence="4 10" id="KW-0274">FAD</keyword>
<dbReference type="PANTHER" id="PTHR42803:SF1">
    <property type="entry name" value="BROAD-SPECIFICITY LINEAR ACYL-COA DEHYDROGENASE FADE5"/>
    <property type="match status" value="1"/>
</dbReference>
<dbReference type="SUPFAM" id="SSF47203">
    <property type="entry name" value="Acyl-CoA dehydrogenase C-terminal domain-like"/>
    <property type="match status" value="1"/>
</dbReference>
<evidence type="ECO:0000256" key="7">
    <source>
        <dbReference type="ARBA" id="ARBA00058683"/>
    </source>
</evidence>
<dbReference type="InterPro" id="IPR036250">
    <property type="entry name" value="AcylCo_DH-like_C"/>
</dbReference>
<keyword evidence="3 10" id="KW-0285">Flavoprotein</keyword>
<dbReference type="InterPro" id="IPR052166">
    <property type="entry name" value="Diverse_Acyl-CoA_DH"/>
</dbReference>
<dbReference type="PANTHER" id="PTHR42803">
    <property type="entry name" value="ACYL-COA DEHYDROGENASE"/>
    <property type="match status" value="1"/>
</dbReference>
<dbReference type="Proteomes" id="UP000829756">
    <property type="component" value="Chromosome"/>
</dbReference>
<dbReference type="Pfam" id="PF02771">
    <property type="entry name" value="Acyl-CoA_dh_N"/>
    <property type="match status" value="1"/>
</dbReference>
<evidence type="ECO:0000256" key="9">
    <source>
        <dbReference type="ARBA" id="ARBA00069043"/>
    </source>
</evidence>
<evidence type="ECO:0000256" key="1">
    <source>
        <dbReference type="ARBA" id="ARBA00001974"/>
    </source>
</evidence>
<evidence type="ECO:0000256" key="3">
    <source>
        <dbReference type="ARBA" id="ARBA00022630"/>
    </source>
</evidence>
<comment type="similarity">
    <text evidence="2 10">Belongs to the acyl-CoA dehydrogenase family.</text>
</comment>
<evidence type="ECO:0000256" key="5">
    <source>
        <dbReference type="ARBA" id="ARBA00023002"/>
    </source>
</evidence>
<evidence type="ECO:0000256" key="10">
    <source>
        <dbReference type="RuleBase" id="RU362125"/>
    </source>
</evidence>
<protein>
    <recommendedName>
        <fullName evidence="9">3-methylmercaptopropionyl-CoA dehydrogenase</fullName>
        <ecNumber evidence="8">1.3.99.41</ecNumber>
    </recommendedName>
</protein>
<evidence type="ECO:0000313" key="16">
    <source>
        <dbReference type="EMBL" id="UOO79108.1"/>
    </source>
</evidence>
<dbReference type="InterPro" id="IPR025878">
    <property type="entry name" value="Acyl-CoA_dh-like_C_dom"/>
</dbReference>
<dbReference type="InterPro" id="IPR013786">
    <property type="entry name" value="AcylCoA_DH/ox_N"/>
</dbReference>
<comment type="function">
    <text evidence="7">Involved in the assimilation of dimethylsulphoniopropionate (DMSP), an important compound in the fixation of carbon in marine phytoplankton, by mediating the conversion of 3-(methylthio)propanoyl-CoA (MMPA-CoA) to 3-(methylthio)acryloyl-CoA (MTA-CoA).</text>
</comment>
<dbReference type="EMBL" id="SLXE01000023">
    <property type="protein sequence ID" value="TCP02707.1"/>
    <property type="molecule type" value="Genomic_DNA"/>
</dbReference>
<dbReference type="GO" id="GO:0016627">
    <property type="term" value="F:oxidoreductase activity, acting on the CH-CH group of donors"/>
    <property type="evidence" value="ECO:0007669"/>
    <property type="project" value="InterPro"/>
</dbReference>
<dbReference type="EC" id="1.3.99.41" evidence="8"/>
<dbReference type="Proteomes" id="UP000294721">
    <property type="component" value="Unassembled WGS sequence"/>
</dbReference>
<keyword evidence="17" id="KW-1185">Reference proteome</keyword>
<comment type="catalytic activity">
    <reaction evidence="6">
        <text>3-(methylsulfanyl)propanoyl-CoA + oxidized [electron-transfer flavoprotein] + H(+) = 3-(methylsulfanyl)acryloyl-CoA + reduced [electron-transfer flavoprotein]</text>
        <dbReference type="Rhea" id="RHEA:52612"/>
        <dbReference type="Rhea" id="RHEA-COMP:10685"/>
        <dbReference type="Rhea" id="RHEA-COMP:10686"/>
        <dbReference type="ChEBI" id="CHEBI:15378"/>
        <dbReference type="ChEBI" id="CHEBI:57692"/>
        <dbReference type="ChEBI" id="CHEBI:58307"/>
        <dbReference type="ChEBI" id="CHEBI:82815"/>
        <dbReference type="ChEBI" id="CHEBI:84994"/>
        <dbReference type="EC" id="1.3.99.41"/>
    </reaction>
    <physiologicalReaction direction="left-to-right" evidence="6">
        <dbReference type="Rhea" id="RHEA:52613"/>
    </physiologicalReaction>
</comment>
<name>A0AAE9GWQ8_9NEIS</name>
<dbReference type="Pfam" id="PF12806">
    <property type="entry name" value="Acyl-CoA_dh_C"/>
    <property type="match status" value="1"/>
</dbReference>
<dbReference type="FunFam" id="2.40.110.10:FF:000031">
    <property type="entry name" value="Acyl-CoA dehydrogenase, putative"/>
    <property type="match status" value="1"/>
</dbReference>